<evidence type="ECO:0000313" key="3">
    <source>
        <dbReference type="Proteomes" id="UP000236161"/>
    </source>
</evidence>
<keyword evidence="3" id="KW-1185">Reference proteome</keyword>
<dbReference type="GO" id="GO:0009308">
    <property type="term" value="P:amine metabolic process"/>
    <property type="evidence" value="ECO:0007669"/>
    <property type="project" value="InterPro"/>
</dbReference>
<dbReference type="Pfam" id="PF02728">
    <property type="entry name" value="Cu_amine_oxidN3"/>
    <property type="match status" value="1"/>
</dbReference>
<name>A0A2I0A4P9_9ASPA</name>
<evidence type="ECO:0000313" key="2">
    <source>
        <dbReference type="EMBL" id="PKA50504.1"/>
    </source>
</evidence>
<dbReference type="Gene3D" id="3.10.450.40">
    <property type="match status" value="1"/>
</dbReference>
<accession>A0A2I0A4P9</accession>
<organism evidence="2 3">
    <name type="scientific">Apostasia shenzhenica</name>
    <dbReference type="NCBI Taxonomy" id="1088818"/>
    <lineage>
        <taxon>Eukaryota</taxon>
        <taxon>Viridiplantae</taxon>
        <taxon>Streptophyta</taxon>
        <taxon>Embryophyta</taxon>
        <taxon>Tracheophyta</taxon>
        <taxon>Spermatophyta</taxon>
        <taxon>Magnoliopsida</taxon>
        <taxon>Liliopsida</taxon>
        <taxon>Asparagales</taxon>
        <taxon>Orchidaceae</taxon>
        <taxon>Apostasioideae</taxon>
        <taxon>Apostasia</taxon>
    </lineage>
</organism>
<feature type="domain" description="Copper amine oxidase N3-terminal" evidence="1">
    <location>
        <begin position="1"/>
        <end position="67"/>
    </location>
</feature>
<dbReference type="InterPro" id="IPR016182">
    <property type="entry name" value="Cu_amine_oxidase_N-reg"/>
</dbReference>
<dbReference type="GO" id="GO:0008131">
    <property type="term" value="F:primary methylamine oxidase activity"/>
    <property type="evidence" value="ECO:0007669"/>
    <property type="project" value="InterPro"/>
</dbReference>
<gene>
    <name evidence="2" type="ORF">AXF42_Ash013719</name>
</gene>
<dbReference type="SUPFAM" id="SSF54416">
    <property type="entry name" value="Amine oxidase N-terminal region"/>
    <property type="match status" value="1"/>
</dbReference>
<reference evidence="2 3" key="1">
    <citation type="journal article" date="2017" name="Nature">
        <title>The Apostasia genome and the evolution of orchids.</title>
        <authorList>
            <person name="Zhang G.Q."/>
            <person name="Liu K.W."/>
            <person name="Li Z."/>
            <person name="Lohaus R."/>
            <person name="Hsiao Y.Y."/>
            <person name="Niu S.C."/>
            <person name="Wang J.Y."/>
            <person name="Lin Y.C."/>
            <person name="Xu Q."/>
            <person name="Chen L.J."/>
            <person name="Yoshida K."/>
            <person name="Fujiwara S."/>
            <person name="Wang Z.W."/>
            <person name="Zhang Y.Q."/>
            <person name="Mitsuda N."/>
            <person name="Wang M."/>
            <person name="Liu G.H."/>
            <person name="Pecoraro L."/>
            <person name="Huang H.X."/>
            <person name="Xiao X.J."/>
            <person name="Lin M."/>
            <person name="Wu X.Y."/>
            <person name="Wu W.L."/>
            <person name="Chen Y.Y."/>
            <person name="Chang S.B."/>
            <person name="Sakamoto S."/>
            <person name="Ohme-Takagi M."/>
            <person name="Yagi M."/>
            <person name="Zeng S.J."/>
            <person name="Shen C.Y."/>
            <person name="Yeh C.M."/>
            <person name="Luo Y.B."/>
            <person name="Tsai W.C."/>
            <person name="Van de Peer Y."/>
            <person name="Liu Z.J."/>
        </authorList>
    </citation>
    <scope>NUCLEOTIDE SEQUENCE [LARGE SCALE GENOMIC DNA]</scope>
    <source>
        <strain evidence="3">cv. Shenzhen</strain>
        <tissue evidence="2">Stem</tissue>
    </source>
</reference>
<proteinExistence type="predicted"/>
<dbReference type="GO" id="GO:0005507">
    <property type="term" value="F:copper ion binding"/>
    <property type="evidence" value="ECO:0007669"/>
    <property type="project" value="InterPro"/>
</dbReference>
<evidence type="ECO:0000259" key="1">
    <source>
        <dbReference type="Pfam" id="PF02728"/>
    </source>
</evidence>
<dbReference type="Proteomes" id="UP000236161">
    <property type="component" value="Unassembled WGS sequence"/>
</dbReference>
<protein>
    <submittedName>
        <fullName evidence="2">Primary amine oxidase</fullName>
    </submittedName>
</protein>
<dbReference type="GO" id="GO:0048038">
    <property type="term" value="F:quinone binding"/>
    <property type="evidence" value="ECO:0007669"/>
    <property type="project" value="InterPro"/>
</dbReference>
<sequence>MTIADMTSAATAPLSDAAFNRSVLARAVCLSNLVCLPISSDWFRREIEDRRRLIKVQCCSGESTANFSIVGLAKLLEQVYMLLIVFSFSVRWMPSV</sequence>
<dbReference type="EMBL" id="KZ452023">
    <property type="protein sequence ID" value="PKA50504.1"/>
    <property type="molecule type" value="Genomic_DNA"/>
</dbReference>
<dbReference type="AlphaFoldDB" id="A0A2I0A4P9"/>
<dbReference type="InterPro" id="IPR015802">
    <property type="entry name" value="Cu_amine_oxidase_N3"/>
</dbReference>
<dbReference type="OrthoDB" id="5379943at2759"/>
<dbReference type="STRING" id="1088818.A0A2I0A4P9"/>